<dbReference type="AlphaFoldDB" id="A0A8S4QPY0"/>
<evidence type="ECO:0000313" key="2">
    <source>
        <dbReference type="Proteomes" id="UP000838756"/>
    </source>
</evidence>
<dbReference type="Proteomes" id="UP000838756">
    <property type="component" value="Unassembled WGS sequence"/>
</dbReference>
<keyword evidence="2" id="KW-1185">Reference proteome</keyword>
<comment type="caution">
    <text evidence="1">The sequence shown here is derived from an EMBL/GenBank/DDBJ whole genome shotgun (WGS) entry which is preliminary data.</text>
</comment>
<gene>
    <name evidence="1" type="primary">jg4309</name>
    <name evidence="1" type="ORF">PAEG_LOCUS4833</name>
</gene>
<protein>
    <submittedName>
        <fullName evidence="1">Jg4309 protein</fullName>
    </submittedName>
</protein>
<organism evidence="1 2">
    <name type="scientific">Pararge aegeria aegeria</name>
    <dbReference type="NCBI Taxonomy" id="348720"/>
    <lineage>
        <taxon>Eukaryota</taxon>
        <taxon>Metazoa</taxon>
        <taxon>Ecdysozoa</taxon>
        <taxon>Arthropoda</taxon>
        <taxon>Hexapoda</taxon>
        <taxon>Insecta</taxon>
        <taxon>Pterygota</taxon>
        <taxon>Neoptera</taxon>
        <taxon>Endopterygota</taxon>
        <taxon>Lepidoptera</taxon>
        <taxon>Glossata</taxon>
        <taxon>Ditrysia</taxon>
        <taxon>Papilionoidea</taxon>
        <taxon>Nymphalidae</taxon>
        <taxon>Satyrinae</taxon>
        <taxon>Satyrini</taxon>
        <taxon>Parargina</taxon>
        <taxon>Pararge</taxon>
    </lineage>
</organism>
<dbReference type="EMBL" id="CAKXAJ010017277">
    <property type="protein sequence ID" value="CAH2216883.1"/>
    <property type="molecule type" value="Genomic_DNA"/>
</dbReference>
<proteinExistence type="predicted"/>
<evidence type="ECO:0000313" key="1">
    <source>
        <dbReference type="EMBL" id="CAH2216883.1"/>
    </source>
</evidence>
<reference evidence="1" key="1">
    <citation type="submission" date="2022-03" db="EMBL/GenBank/DDBJ databases">
        <authorList>
            <person name="Lindestad O."/>
        </authorList>
    </citation>
    <scope>NUCLEOTIDE SEQUENCE</scope>
</reference>
<accession>A0A8S4QPY0</accession>
<sequence length="105" mass="12474">MAGAKMKNGRKIGICYYEFRTITQFPCDRSKIHYFITYLIELLIIFWCEGDWIQPSVRYLESSFLIDTQQQENVDNDDDGTRINNRPRLDFTFLSLNFLCRTATE</sequence>
<name>A0A8S4QPY0_9NEOP</name>